<feature type="domain" description="Alkaline phosphatase-like protein PglZ second" evidence="2">
    <location>
        <begin position="182"/>
        <end position="332"/>
    </location>
</feature>
<dbReference type="OrthoDB" id="6725302at2"/>
<reference evidence="4 5" key="1">
    <citation type="submission" date="2018-06" db="EMBL/GenBank/DDBJ databases">
        <title>Actinomadura craniellae sp. nov. isolated from marine sponge Craniella sp.</title>
        <authorList>
            <person name="Li L."/>
            <person name="Xu Q.H."/>
            <person name="Lin H.W."/>
            <person name="Lu Y.H."/>
        </authorList>
    </citation>
    <scope>NUCLEOTIDE SEQUENCE [LARGE SCALE GENOMIC DNA]</scope>
    <source>
        <strain evidence="4 5">LHW63021</strain>
    </source>
</reference>
<dbReference type="Pfam" id="PF25861">
    <property type="entry name" value="PglZ_2nd"/>
    <property type="match status" value="1"/>
</dbReference>
<evidence type="ECO:0000259" key="2">
    <source>
        <dbReference type="Pfam" id="PF25861"/>
    </source>
</evidence>
<sequence>MATVVDRRILEALLETELARRPGHRLVLVHGSYDPASPARFAVRIGDEQRRIEVTDQPSVLGVVDAWQRHRHGDGTGTLVITTTAPTGQLGWDLRAHALGRTTLTVSLDEIIRRRFGAAEIDPRIRKSAWLVEALLAAEPAGGWRESGATAEWRRSGGRLLSLDAAVRALVEARFGMGRALDLDALLAWSRSPAGPARFLELGEREREGLTEWLRRNVGEATGVLLSLVVDGRATDAMALGIIGAVLTDPGAPQNATLAVGGLFGPVATRSEEHLKAFSTAVQGTLARWISEAETDRSERQEAQGRVRAVLERADDLARAAGIGAALGGNPFLPSGLTARLHALADALGRDTAAAEAALRELSAHRLAELHRDRVEVARMAVRIRRWLDSDPDLAVPSVAAGVRNHLTSWGWVDRALALLWTGDPASDPVAWRAYHALIAEARARRAELDERFADRVVSWAAHAQSVASGGCLLIEDVLKEVARPLCTARPPLVLVLDGMSSAVAAELGAELGRGGWLEVSAAQGARRAAVAMIPSLTRISRASLLGGEPAAGGQNVEAAGFAAFWKRHRREGLLFHKADIAGTAGQRLAQPLMDALAGDAVVGAVLNTIDDALDHGRAQATWRLSDIAHLTELLNAARAYGRPVVIVSDHGHVLDRNDRPPAPGGTGSARWRTGAPGAGEVSVTGPRVLEGGGTVTVPWQEEIRYTPRKDGYHGGVSLAELTVPVLTVLPSADLMPSGWSVLSPEAVTPRWWNSGTSGAAQASFTYEPRAEGPLFDVRAGLGRQVVASERYAGQKRFVRRAPDRDQVAAVIDALAGADGNRMSPAAVASAAGGRPPRDAALFVTALERLLNVEGYPVLGLIDAGRTVRLDVDLLREQFGV</sequence>
<proteinExistence type="predicted"/>
<dbReference type="Proteomes" id="UP000251891">
    <property type="component" value="Unassembled WGS sequence"/>
</dbReference>
<feature type="domain" description="Alkaline phosphatase-like protein PglZ C-terminal" evidence="3">
    <location>
        <begin position="780"/>
        <end position="880"/>
    </location>
</feature>
<dbReference type="RefSeq" id="WP_111870038.1">
    <property type="nucleotide sequence ID" value="NZ_QLYX01000011.1"/>
</dbReference>
<feature type="region of interest" description="Disordered" evidence="1">
    <location>
        <begin position="656"/>
        <end position="690"/>
    </location>
</feature>
<dbReference type="InterPro" id="IPR058882">
    <property type="entry name" value="PglZ_C"/>
</dbReference>
<dbReference type="InterPro" id="IPR047992">
    <property type="entry name" value="BREX_PglZ"/>
</dbReference>
<comment type="caution">
    <text evidence="4">The sequence shown here is derived from an EMBL/GenBank/DDBJ whole genome shotgun (WGS) entry which is preliminary data.</text>
</comment>
<dbReference type="NCBIfam" id="NF033446">
    <property type="entry name" value="BREX_PglZ_2"/>
    <property type="match status" value="1"/>
</dbReference>
<name>A0A365H194_9ACTN</name>
<accession>A0A365H194</accession>
<keyword evidence="5" id="KW-1185">Reference proteome</keyword>
<gene>
    <name evidence="4" type="primary">pglZ</name>
    <name evidence="4" type="ORF">DPM19_22800</name>
</gene>
<evidence type="ECO:0000259" key="3">
    <source>
        <dbReference type="Pfam" id="PF25863"/>
    </source>
</evidence>
<evidence type="ECO:0000313" key="4">
    <source>
        <dbReference type="EMBL" id="RAY12850.1"/>
    </source>
</evidence>
<dbReference type="AlphaFoldDB" id="A0A365H194"/>
<dbReference type="EMBL" id="QLYX01000011">
    <property type="protein sequence ID" value="RAY12850.1"/>
    <property type="molecule type" value="Genomic_DNA"/>
</dbReference>
<evidence type="ECO:0000256" key="1">
    <source>
        <dbReference type="SAM" id="MobiDB-lite"/>
    </source>
</evidence>
<dbReference type="Pfam" id="PF08665">
    <property type="entry name" value="PglZ"/>
    <property type="match status" value="1"/>
</dbReference>
<protein>
    <submittedName>
        <fullName evidence="4">BREX-2 system phosphatase PglZ</fullName>
    </submittedName>
</protein>
<dbReference type="Pfam" id="PF25863">
    <property type="entry name" value="PglZ_C"/>
    <property type="match status" value="1"/>
</dbReference>
<organism evidence="4 5">
    <name type="scientific">Actinomadura craniellae</name>
    <dbReference type="NCBI Taxonomy" id="2231787"/>
    <lineage>
        <taxon>Bacteria</taxon>
        <taxon>Bacillati</taxon>
        <taxon>Actinomycetota</taxon>
        <taxon>Actinomycetes</taxon>
        <taxon>Streptosporangiales</taxon>
        <taxon>Thermomonosporaceae</taxon>
        <taxon>Actinomadura</taxon>
    </lineage>
</organism>
<dbReference type="InterPro" id="IPR058881">
    <property type="entry name" value="PglZ_2nd"/>
</dbReference>
<evidence type="ECO:0000313" key="5">
    <source>
        <dbReference type="Proteomes" id="UP000251891"/>
    </source>
</evidence>